<organism evidence="2 3">
    <name type="scientific">Trichoderma harzianum CBS 226.95</name>
    <dbReference type="NCBI Taxonomy" id="983964"/>
    <lineage>
        <taxon>Eukaryota</taxon>
        <taxon>Fungi</taxon>
        <taxon>Dikarya</taxon>
        <taxon>Ascomycota</taxon>
        <taxon>Pezizomycotina</taxon>
        <taxon>Sordariomycetes</taxon>
        <taxon>Hypocreomycetidae</taxon>
        <taxon>Hypocreales</taxon>
        <taxon>Hypocreaceae</taxon>
        <taxon>Trichoderma</taxon>
    </lineage>
</organism>
<keyword evidence="1" id="KW-1133">Transmembrane helix</keyword>
<feature type="transmembrane region" description="Helical" evidence="1">
    <location>
        <begin position="74"/>
        <end position="92"/>
    </location>
</feature>
<keyword evidence="3" id="KW-1185">Reference proteome</keyword>
<feature type="transmembrane region" description="Helical" evidence="1">
    <location>
        <begin position="28"/>
        <end position="53"/>
    </location>
</feature>
<gene>
    <name evidence="2" type="ORF">M431DRAFT_10890</name>
</gene>
<dbReference type="Proteomes" id="UP000241690">
    <property type="component" value="Unassembled WGS sequence"/>
</dbReference>
<evidence type="ECO:0000256" key="1">
    <source>
        <dbReference type="SAM" id="Phobius"/>
    </source>
</evidence>
<sequence>MLKTGAKYSGLGPNAPPATRNHVFIKDIALAFAVSVLPLLAFSGLLLGLLFWYRVIPHGRNDPRLPDENPQKKSIVFISLSATVFTTVGSWSSTVAPLSLPFILTIASYPASRLMMRASDGKEGRKLPTPYQIALILRVMSNSSLSSVWQCMNYISAKGRRAPMSSALNIMMCTLVLGTIQSTFIVATDTWLHVTTETVPMTEFHTTLPKNATFGIRPACFKIGEEKPNICNTFLKDELMKNDRNHITQEIFSNMSDRVMVQNHDEGGHRYAYIASPAYRFQTDIDYVATTFAVKTNCTPATSRCFKNRHFPNVTSYKCDFAMDEPIDKTMNFLTLTDFTDSTLSSNPNDTYHNSNPHNFAAILNMGFGFAPSGYADSDEVYSGPDQPTVIIMLCESTVFDTEYGSANGSVTHFSTSPSNFSSTNVIAGTLRFSSAMEYFLMHNTITDFWESKTAQQLADRFSNTYSQAILASAGAALEPRPAELAQRRSSILVAAVPVAPLVCLLVANVLVVLLATVLTAGALMEVTKSDEVGDVQTRLSIDALVAAHFETRGKKPGVRKIEDMFEEYQGGDGPRVKVEKTTEESWKLVSCDS</sequence>
<reference evidence="2 3" key="1">
    <citation type="submission" date="2016-07" db="EMBL/GenBank/DDBJ databases">
        <title>Multiple horizontal gene transfer events from other fungi enriched the ability of initially mycotrophic Trichoderma (Ascomycota) to feed on dead plant biomass.</title>
        <authorList>
            <consortium name="DOE Joint Genome Institute"/>
            <person name="Aerts A."/>
            <person name="Atanasova L."/>
            <person name="Chenthamara K."/>
            <person name="Zhang J."/>
            <person name="Grujic M."/>
            <person name="Henrissat B."/>
            <person name="Kuo A."/>
            <person name="Salamov A."/>
            <person name="Lipzen A."/>
            <person name="Labutti K."/>
            <person name="Barry K."/>
            <person name="Miao Y."/>
            <person name="Rahimi M.J."/>
            <person name="Shen Q."/>
            <person name="Grigoriev I.V."/>
            <person name="Kubicek C.P."/>
            <person name="Druzhinina I.S."/>
        </authorList>
    </citation>
    <scope>NUCLEOTIDE SEQUENCE [LARGE SCALE GENOMIC DNA]</scope>
    <source>
        <strain evidence="2 3">CBS 226.95</strain>
    </source>
</reference>
<dbReference type="STRING" id="983964.A0A2T3ZUE9"/>
<protein>
    <submittedName>
        <fullName evidence="2">Uncharacterized protein</fullName>
    </submittedName>
</protein>
<accession>A0A2T3ZUE9</accession>
<dbReference type="EMBL" id="KZ679699">
    <property type="protein sequence ID" value="PTB48442.1"/>
    <property type="molecule type" value="Genomic_DNA"/>
</dbReference>
<name>A0A2T3ZUE9_TRIHA</name>
<keyword evidence="1" id="KW-0812">Transmembrane</keyword>
<feature type="transmembrane region" description="Helical" evidence="1">
    <location>
        <begin position="492"/>
        <end position="519"/>
    </location>
</feature>
<evidence type="ECO:0000313" key="3">
    <source>
        <dbReference type="Proteomes" id="UP000241690"/>
    </source>
</evidence>
<dbReference type="RefSeq" id="XP_024768119.1">
    <property type="nucleotide sequence ID" value="XM_024911693.1"/>
</dbReference>
<keyword evidence="1" id="KW-0472">Membrane</keyword>
<dbReference type="AlphaFoldDB" id="A0A2T3ZUE9"/>
<dbReference type="GeneID" id="36620252"/>
<proteinExistence type="predicted"/>
<evidence type="ECO:0000313" key="2">
    <source>
        <dbReference type="EMBL" id="PTB48442.1"/>
    </source>
</evidence>